<dbReference type="EMBL" id="LRRQ01000044">
    <property type="protein sequence ID" value="OAM90905.1"/>
    <property type="molecule type" value="Genomic_DNA"/>
</dbReference>
<dbReference type="RefSeq" id="WP_068768295.1">
    <property type="nucleotide sequence ID" value="NZ_CP109796.1"/>
</dbReference>
<dbReference type="STRING" id="1184151.AW736_00135"/>
<evidence type="ECO:0000313" key="3">
    <source>
        <dbReference type="EMBL" id="OAM90905.1"/>
    </source>
</evidence>
<dbReference type="CDD" id="cd03789">
    <property type="entry name" value="GT9_LPS_heptosyltransferase"/>
    <property type="match status" value="1"/>
</dbReference>
<evidence type="ECO:0000256" key="2">
    <source>
        <dbReference type="ARBA" id="ARBA00022679"/>
    </source>
</evidence>
<comment type="caution">
    <text evidence="3">The sequence shown here is derived from an EMBL/GenBank/DDBJ whole genome shotgun (WGS) entry which is preliminary data.</text>
</comment>
<reference evidence="3 4" key="1">
    <citation type="submission" date="2016-01" db="EMBL/GenBank/DDBJ databases">
        <title>High potential of lignocellulose degradation of a new Verrucomicrobia species.</title>
        <authorList>
            <person name="Wang Y."/>
            <person name="Shi Y."/>
            <person name="Qiu Z."/>
            <person name="Liu S."/>
            <person name="Yang H."/>
        </authorList>
    </citation>
    <scope>NUCLEOTIDE SEQUENCE [LARGE SCALE GENOMIC DNA]</scope>
    <source>
        <strain evidence="3 4">TSB47</strain>
    </source>
</reference>
<protein>
    <recommendedName>
        <fullName evidence="5">Glycosyl transferase</fullName>
    </recommendedName>
</protein>
<dbReference type="AlphaFoldDB" id="A0A178INV5"/>
<evidence type="ECO:0000256" key="1">
    <source>
        <dbReference type="ARBA" id="ARBA00022676"/>
    </source>
</evidence>
<evidence type="ECO:0008006" key="5">
    <source>
        <dbReference type="Google" id="ProtNLM"/>
    </source>
</evidence>
<evidence type="ECO:0000313" key="4">
    <source>
        <dbReference type="Proteomes" id="UP000078486"/>
    </source>
</evidence>
<dbReference type="SUPFAM" id="SSF53756">
    <property type="entry name" value="UDP-Glycosyltransferase/glycogen phosphorylase"/>
    <property type="match status" value="1"/>
</dbReference>
<dbReference type="GO" id="GO:0008713">
    <property type="term" value="F:ADP-heptose-lipopolysaccharide heptosyltransferase activity"/>
    <property type="evidence" value="ECO:0007669"/>
    <property type="project" value="TreeGrafter"/>
</dbReference>
<proteinExistence type="predicted"/>
<gene>
    <name evidence="3" type="ORF">AW736_00135</name>
</gene>
<dbReference type="InterPro" id="IPR051199">
    <property type="entry name" value="LPS_LOS_Heptosyltrfase"/>
</dbReference>
<dbReference type="Pfam" id="PF01075">
    <property type="entry name" value="Glyco_transf_9"/>
    <property type="match status" value="1"/>
</dbReference>
<organism evidence="3 4">
    <name type="scientific">Termitidicoccus mucosus</name>
    <dbReference type="NCBI Taxonomy" id="1184151"/>
    <lineage>
        <taxon>Bacteria</taxon>
        <taxon>Pseudomonadati</taxon>
        <taxon>Verrucomicrobiota</taxon>
        <taxon>Opitutia</taxon>
        <taxon>Opitutales</taxon>
        <taxon>Opitutaceae</taxon>
        <taxon>Termitidicoccus</taxon>
    </lineage>
</organism>
<dbReference type="PANTHER" id="PTHR30160">
    <property type="entry name" value="TETRAACYLDISACCHARIDE 4'-KINASE-RELATED"/>
    <property type="match status" value="1"/>
</dbReference>
<dbReference type="Proteomes" id="UP000078486">
    <property type="component" value="Unassembled WGS sequence"/>
</dbReference>
<keyword evidence="4" id="KW-1185">Reference proteome</keyword>
<dbReference type="OrthoDB" id="9797795at2"/>
<dbReference type="GO" id="GO:0005829">
    <property type="term" value="C:cytosol"/>
    <property type="evidence" value="ECO:0007669"/>
    <property type="project" value="TreeGrafter"/>
</dbReference>
<accession>A0A178INV5</accession>
<dbReference type="GO" id="GO:0009244">
    <property type="term" value="P:lipopolysaccharide core region biosynthetic process"/>
    <property type="evidence" value="ECO:0007669"/>
    <property type="project" value="TreeGrafter"/>
</dbReference>
<keyword evidence="2" id="KW-0808">Transferase</keyword>
<dbReference type="InterPro" id="IPR002201">
    <property type="entry name" value="Glyco_trans_9"/>
</dbReference>
<dbReference type="Gene3D" id="3.40.50.2000">
    <property type="entry name" value="Glycogen Phosphorylase B"/>
    <property type="match status" value="2"/>
</dbReference>
<keyword evidence="1" id="KW-0328">Glycosyltransferase</keyword>
<sequence>MTSTSSKTLLLLWIDAHFFPVICAAVTWWRRLVELFSRPDRKTPPRSIIFLKLAEQGSTVLAGEMIKQAAERVGRENVYFLMFEENRFILDVMDLIPPENVLTIRTRSAWAMATSCLARLREIRRRRIDACIDMEFLARSSAVISYLMGTRIRVGFHCYFGEGPYRGDLFTHRVLYNAHIHASKIFLTLVNALDVPPEKLPTFNYAPPARIALPMFEPAGEERAVVEKMLDELKGGAARRLILLNANASDLMPLRKWEQQNYVELAKLLLETFPDACIGFTGGPSEAVKVEGLVRQVGSPRCFCLAGRTTLRQLLIVYGFAEILVTNDSGPAHFAALTPVDVVVLFGPETPLLFGTLSPRNHNIWAGLACSPCINAWNNRQTACRDAACMKAITVNQVFETVCQVYRQRTTQPG</sequence>
<name>A0A178INV5_9BACT</name>